<accession>A0A930YAR1</accession>
<dbReference type="AlphaFoldDB" id="A0A930YAR1"/>
<dbReference type="Pfam" id="PF00353">
    <property type="entry name" value="HemolysinCabind"/>
    <property type="match status" value="1"/>
</dbReference>
<comment type="caution">
    <text evidence="2">The sequence shown here is derived from an EMBL/GenBank/DDBJ whole genome shotgun (WGS) entry which is preliminary data.</text>
</comment>
<keyword evidence="1" id="KW-0106">Calcium</keyword>
<proteinExistence type="predicted"/>
<dbReference type="SUPFAM" id="SSF51120">
    <property type="entry name" value="beta-Roll"/>
    <property type="match status" value="1"/>
</dbReference>
<organism evidence="2">
    <name type="scientific">Gallibacterium anatis</name>
    <dbReference type="NCBI Taxonomy" id="750"/>
    <lineage>
        <taxon>Bacteria</taxon>
        <taxon>Pseudomonadati</taxon>
        <taxon>Pseudomonadota</taxon>
        <taxon>Gammaproteobacteria</taxon>
        <taxon>Pasteurellales</taxon>
        <taxon>Pasteurellaceae</taxon>
        <taxon>Gallibacterium</taxon>
    </lineage>
</organism>
<dbReference type="PANTHER" id="PTHR39431:SF1">
    <property type="entry name" value="FRPA_C-RELATED PROTEIN"/>
    <property type="match status" value="1"/>
</dbReference>
<sequence length="279" mass="30345">MPYRSTEINRNSGWASRRLSIDPLVLDLNGDGVRLSRYSENSILFDIDNDGGSLEQTGWFSATDGVLVRDLNNNGKIDNIAEMFSEYYGGKAGSQGESGEKRYMNGFEALRTLDSNKDGIFDSKDNDFSKVRVWQDKNQNGITDSGELQTLSALGISQISLSYQHKGGEFFQGNELLAQGNFTLNGKRLVAASVNFLANPRGHNISDGQGGKVTYSEEDERIAAAKSFTATSNESRTLEAEKLGVQHIEAGGGNDNLVGDAQNNWLVGGGGSDTFCRCR</sequence>
<gene>
    <name evidence="2" type="ORF">INT80_11295</name>
</gene>
<dbReference type="GO" id="GO:0005509">
    <property type="term" value="F:calcium ion binding"/>
    <property type="evidence" value="ECO:0007669"/>
    <property type="project" value="InterPro"/>
</dbReference>
<dbReference type="InterPro" id="IPR001343">
    <property type="entry name" value="Hemolysn_Ca-bd"/>
</dbReference>
<dbReference type="InterPro" id="IPR011049">
    <property type="entry name" value="Serralysin-like_metalloprot_C"/>
</dbReference>
<reference evidence="2" key="1">
    <citation type="submission" date="2020-11" db="EMBL/GenBank/DDBJ databases">
        <title>Gallibacterium anatis 1637, full genome, WGS.</title>
        <authorList>
            <person name="Laishevtcev A.I."/>
            <person name="Yakimova E.A."/>
            <person name="Petkovich D."/>
            <person name="Stepanova T.V."/>
            <person name="Kalendr R.S."/>
            <person name="Rubalsky E.O."/>
            <person name="Zulkarneev E.R."/>
            <person name="Aleshkin A.V."/>
        </authorList>
    </citation>
    <scope>NUCLEOTIDE SEQUENCE</scope>
    <source>
        <strain evidence="2">1637</strain>
    </source>
</reference>
<protein>
    <submittedName>
        <fullName evidence="2">Uncharacterized protein</fullName>
    </submittedName>
</protein>
<evidence type="ECO:0000313" key="2">
    <source>
        <dbReference type="EMBL" id="MBF4102878.1"/>
    </source>
</evidence>
<evidence type="ECO:0000256" key="1">
    <source>
        <dbReference type="ARBA" id="ARBA00022837"/>
    </source>
</evidence>
<dbReference type="EMBL" id="JADION010000036">
    <property type="protein sequence ID" value="MBF4102878.1"/>
    <property type="molecule type" value="Genomic_DNA"/>
</dbReference>
<name>A0A930YAR1_9PAST</name>
<dbReference type="PANTHER" id="PTHR39431">
    <property type="entry name" value="FRPA/C-RELATED PROTEIN"/>
    <property type="match status" value="1"/>
</dbReference>